<dbReference type="AlphaFoldDB" id="A0A512CG39"/>
<name>A0A512CG39_9BACT</name>
<organism evidence="1 2">
    <name type="scientific">Cyclobacterium qasimii</name>
    <dbReference type="NCBI Taxonomy" id="1350429"/>
    <lineage>
        <taxon>Bacteria</taxon>
        <taxon>Pseudomonadati</taxon>
        <taxon>Bacteroidota</taxon>
        <taxon>Cytophagia</taxon>
        <taxon>Cytophagales</taxon>
        <taxon>Cyclobacteriaceae</taxon>
        <taxon>Cyclobacterium</taxon>
    </lineage>
</organism>
<evidence type="ECO:0000313" key="2">
    <source>
        <dbReference type="Proteomes" id="UP000321301"/>
    </source>
</evidence>
<sequence>MYVPFDKMPKDSKIWIYQSDRPFDEQEKTWIISKLVAFCNQWNTHGAEMPSSFDLKYDQFIILSVDQSQMGASGCSIDSSVRVIREIEVKLNINLLDSGKVAYLEGENVKVAFLPEIKNHVVEGSLKSNSKMFNPSVNKIADLNDKWLIEAEKSWLKKYFAN</sequence>
<protein>
    <recommendedName>
        <fullName evidence="3">ABC transporter ATPase</fullName>
    </recommendedName>
</protein>
<gene>
    <name evidence="1" type="ORF">CQA01_36800</name>
</gene>
<dbReference type="EMBL" id="BJYV01000021">
    <property type="protein sequence ID" value="GEO23146.1"/>
    <property type="molecule type" value="Genomic_DNA"/>
</dbReference>
<comment type="caution">
    <text evidence="1">The sequence shown here is derived from an EMBL/GenBank/DDBJ whole genome shotgun (WGS) entry which is preliminary data.</text>
</comment>
<keyword evidence="2" id="KW-1185">Reference proteome</keyword>
<evidence type="ECO:0008006" key="3">
    <source>
        <dbReference type="Google" id="ProtNLM"/>
    </source>
</evidence>
<evidence type="ECO:0000313" key="1">
    <source>
        <dbReference type="EMBL" id="GEO23146.1"/>
    </source>
</evidence>
<dbReference type="Proteomes" id="UP000321301">
    <property type="component" value="Unassembled WGS sequence"/>
</dbReference>
<accession>A0A512CG39</accession>
<proteinExistence type="predicted"/>
<reference evidence="1 2" key="1">
    <citation type="submission" date="2019-07" db="EMBL/GenBank/DDBJ databases">
        <title>Whole genome shotgun sequence of Cyclobacterium qasimii NBRC 106168.</title>
        <authorList>
            <person name="Hosoyama A."/>
            <person name="Uohara A."/>
            <person name="Ohji S."/>
            <person name="Ichikawa N."/>
        </authorList>
    </citation>
    <scope>NUCLEOTIDE SEQUENCE [LARGE SCALE GENOMIC DNA]</scope>
    <source>
        <strain evidence="1 2">NBRC 106168</strain>
    </source>
</reference>
<dbReference type="RefSeq" id="WP_040417528.1">
    <property type="nucleotide sequence ID" value="NZ_BJYV01000021.1"/>
</dbReference>